<evidence type="ECO:0000313" key="4">
    <source>
        <dbReference type="Proteomes" id="UP001168380"/>
    </source>
</evidence>
<accession>A0ABT8TG50</accession>
<dbReference type="SUPFAM" id="SSF82171">
    <property type="entry name" value="DPP6 N-terminal domain-like"/>
    <property type="match status" value="1"/>
</dbReference>
<comment type="similarity">
    <text evidence="1">Belongs to the TolB family.</text>
</comment>
<name>A0ABT8TG50_9GAMM</name>
<gene>
    <name evidence="3" type="ORF">QWI16_09310</name>
</gene>
<protein>
    <submittedName>
        <fullName evidence="3">Uncharacterized protein</fullName>
    </submittedName>
</protein>
<evidence type="ECO:0000256" key="2">
    <source>
        <dbReference type="SAM" id="SignalP"/>
    </source>
</evidence>
<feature type="chain" id="PRO_5047021072" evidence="2">
    <location>
        <begin position="23"/>
        <end position="302"/>
    </location>
</feature>
<dbReference type="PANTHER" id="PTHR36842">
    <property type="entry name" value="PROTEIN TOLB HOMOLOG"/>
    <property type="match status" value="1"/>
</dbReference>
<organism evidence="3 4">
    <name type="scientific">Gilvimarinus algae</name>
    <dbReference type="NCBI Taxonomy" id="3058037"/>
    <lineage>
        <taxon>Bacteria</taxon>
        <taxon>Pseudomonadati</taxon>
        <taxon>Pseudomonadota</taxon>
        <taxon>Gammaproteobacteria</taxon>
        <taxon>Cellvibrionales</taxon>
        <taxon>Cellvibrionaceae</taxon>
        <taxon>Gilvimarinus</taxon>
    </lineage>
</organism>
<evidence type="ECO:0000313" key="3">
    <source>
        <dbReference type="EMBL" id="MDO3382373.1"/>
    </source>
</evidence>
<evidence type="ECO:0000256" key="1">
    <source>
        <dbReference type="ARBA" id="ARBA00009820"/>
    </source>
</evidence>
<dbReference type="Proteomes" id="UP001168380">
    <property type="component" value="Unassembled WGS sequence"/>
</dbReference>
<dbReference type="InterPro" id="IPR011042">
    <property type="entry name" value="6-blade_b-propeller_TolB-like"/>
</dbReference>
<reference evidence="3" key="1">
    <citation type="submission" date="2023-07" db="EMBL/GenBank/DDBJ databases">
        <title>Gilvimarinus algae sp. nov., isolated from the surface of Kelp.</title>
        <authorList>
            <person name="Sun Y.Y."/>
            <person name="Gong Y."/>
            <person name="Du Z.J."/>
        </authorList>
    </citation>
    <scope>NUCLEOTIDE SEQUENCE</scope>
    <source>
        <strain evidence="3">SDUM040014</strain>
    </source>
</reference>
<dbReference type="Pfam" id="PF07676">
    <property type="entry name" value="PD40"/>
    <property type="match status" value="2"/>
</dbReference>
<sequence length="302" mass="33859">MTKLLFLKLALVAVLGSITASATPLPLDIAYLALGEQGFWQVWITDREGITQRQITHSRFDKSSLSWYPGGQNLLVNGVQGELVKVNVPTGKEQHFSHDLPDFFDAVLSHNGQFIVFSLRTSETTDDNNIWLMNERELHGSAPIAPQRLVSMAGLQHEPRWTPDDEWIYFLSGDGGEHHDIWRLEMASGDREQLTVNNLYHFDVAVSPDNQCVFSGNSTGDYQLWLLKKSGQREQLTFAEGLDAHPSWSPLSDSMVFQSSRGGVANIWHLELSSRNFTQITQHAGGARKPVWYLGKQQGGAR</sequence>
<feature type="signal peptide" evidence="2">
    <location>
        <begin position="1"/>
        <end position="22"/>
    </location>
</feature>
<dbReference type="PANTHER" id="PTHR36842:SF1">
    <property type="entry name" value="PROTEIN TOLB"/>
    <property type="match status" value="1"/>
</dbReference>
<dbReference type="Gene3D" id="2.120.10.30">
    <property type="entry name" value="TolB, C-terminal domain"/>
    <property type="match status" value="2"/>
</dbReference>
<dbReference type="InterPro" id="IPR011659">
    <property type="entry name" value="WD40"/>
</dbReference>
<keyword evidence="2" id="KW-0732">Signal</keyword>
<comment type="caution">
    <text evidence="3">The sequence shown here is derived from an EMBL/GenBank/DDBJ whole genome shotgun (WGS) entry which is preliminary data.</text>
</comment>
<dbReference type="RefSeq" id="WP_302712596.1">
    <property type="nucleotide sequence ID" value="NZ_JAULRT010000052.1"/>
</dbReference>
<proteinExistence type="inferred from homology"/>
<keyword evidence="4" id="KW-1185">Reference proteome</keyword>
<dbReference type="EMBL" id="JAULRT010000052">
    <property type="protein sequence ID" value="MDO3382373.1"/>
    <property type="molecule type" value="Genomic_DNA"/>
</dbReference>